<dbReference type="GO" id="GO:0005525">
    <property type="term" value="F:GTP binding"/>
    <property type="evidence" value="ECO:0007669"/>
    <property type="project" value="UniProtKB-UniRule"/>
</dbReference>
<dbReference type="PROSITE" id="PS51709">
    <property type="entry name" value="G_TRME"/>
    <property type="match status" value="1"/>
</dbReference>
<dbReference type="CDD" id="cd14858">
    <property type="entry name" value="TrmE_N"/>
    <property type="match status" value="1"/>
</dbReference>
<feature type="binding site" evidence="10">
    <location>
        <position position="468"/>
    </location>
    <ligand>
        <name>(6S)-5-formyl-5,6,7,8-tetrahydrofolate</name>
        <dbReference type="ChEBI" id="CHEBI:57457"/>
    </ligand>
</feature>
<dbReference type="InterPro" id="IPR018948">
    <property type="entry name" value="GTP-bd_TrmE_N"/>
</dbReference>
<sequence length="468" mass="52230">MTPRILEPSFKEDTITAISTPLGRGGLGIVRLSGTDSFQIGKKILKLSSSVNLLKAPSHRVFHGWLQDQKKEILIDEVLVTVLRKPRTYTCEDMLEISCHGGEAVLQQALILCIQNGARIAEPGEFTKRAFLNGRIDLSQAEAVLDLINSISEKSLLVAAEQLRGGLKEKITGIKDSIINLLSQLEAVVDFPEEELETQLREKIFNDLSTLVDKVDYLLGTERTGRILREGFTCVIVGKPNAGKSTLFNTLLNKERSIVTAIPGTTRDYISEEISINGFPIKLTDTAGIAEISDELGREGVKRSREELERSDLVIFILDASRELSKEDEEIFSLIKKREKIILLNKIDLPKKLNSSDLAGLLNGEDSIEVSLKEKKGVEEILKEAGRLVVDKNLNGFTGIAINLRHKKLLEKTKESILKAKRILENDLSEEFISFDLREALNFLGEITGEVYTEEILDRIFKDFCIGK</sequence>
<dbReference type="InterPro" id="IPR006073">
    <property type="entry name" value="GTP-bd"/>
</dbReference>
<dbReference type="EMBL" id="MGDF01000050">
    <property type="protein sequence ID" value="OGL46377.1"/>
    <property type="molecule type" value="Genomic_DNA"/>
</dbReference>
<evidence type="ECO:0000256" key="9">
    <source>
        <dbReference type="ARBA" id="ARBA00023134"/>
    </source>
</evidence>
<reference evidence="13 14" key="1">
    <citation type="journal article" date="2016" name="Nat. Commun.">
        <title>Thousands of microbial genomes shed light on interconnected biogeochemical processes in an aquifer system.</title>
        <authorList>
            <person name="Anantharaman K."/>
            <person name="Brown C.T."/>
            <person name="Hug L.A."/>
            <person name="Sharon I."/>
            <person name="Castelle C.J."/>
            <person name="Probst A.J."/>
            <person name="Thomas B.C."/>
            <person name="Singh A."/>
            <person name="Wilkins M.J."/>
            <person name="Karaoz U."/>
            <person name="Brodie E.L."/>
            <person name="Williams K.H."/>
            <person name="Hubbard S.S."/>
            <person name="Banfield J.F."/>
        </authorList>
    </citation>
    <scope>NUCLEOTIDE SEQUENCE [LARGE SCALE GENOMIC DNA]</scope>
</reference>
<dbReference type="PANTHER" id="PTHR42714:SF2">
    <property type="entry name" value="TRNA MODIFICATION GTPASE GTPBP3, MITOCHONDRIAL"/>
    <property type="match status" value="1"/>
</dbReference>
<protein>
    <recommendedName>
        <fullName evidence="10">tRNA modification GTPase MnmE</fullName>
        <ecNumber evidence="10">3.6.-.-</ecNumber>
    </recommendedName>
</protein>
<dbReference type="AlphaFoldDB" id="A0A1F7RZU4"/>
<dbReference type="CDD" id="cd04164">
    <property type="entry name" value="trmE"/>
    <property type="match status" value="1"/>
</dbReference>
<keyword evidence="8 10" id="KW-0630">Potassium</keyword>
<evidence type="ECO:0000256" key="8">
    <source>
        <dbReference type="ARBA" id="ARBA00022958"/>
    </source>
</evidence>
<comment type="cofactor">
    <cofactor evidence="10">
        <name>K(+)</name>
        <dbReference type="ChEBI" id="CHEBI:29103"/>
    </cofactor>
    <text evidence="10">Binds 1 potassium ion per subunit.</text>
</comment>
<dbReference type="PRINTS" id="PR00326">
    <property type="entry name" value="GTP1OBG"/>
</dbReference>
<evidence type="ECO:0000256" key="4">
    <source>
        <dbReference type="ARBA" id="ARBA00022723"/>
    </source>
</evidence>
<dbReference type="Pfam" id="PF01926">
    <property type="entry name" value="MMR_HSR1"/>
    <property type="match status" value="1"/>
</dbReference>
<evidence type="ECO:0000256" key="1">
    <source>
        <dbReference type="ARBA" id="ARBA00011043"/>
    </source>
</evidence>
<comment type="subcellular location">
    <subcellularLocation>
        <location evidence="10">Cytoplasm</location>
    </subcellularLocation>
</comment>
<dbReference type="GO" id="GO:0046872">
    <property type="term" value="F:metal ion binding"/>
    <property type="evidence" value="ECO:0007669"/>
    <property type="project" value="UniProtKB-KW"/>
</dbReference>
<feature type="binding site" evidence="10">
    <location>
        <begin position="241"/>
        <end position="246"/>
    </location>
    <ligand>
        <name>GTP</name>
        <dbReference type="ChEBI" id="CHEBI:37565"/>
    </ligand>
</feature>
<proteinExistence type="inferred from homology"/>
<accession>A0A1F7RZU4</accession>
<evidence type="ECO:0000256" key="11">
    <source>
        <dbReference type="RuleBase" id="RU003313"/>
    </source>
</evidence>
<keyword evidence="6 10" id="KW-0378">Hydrolase</keyword>
<organism evidence="13 14">
    <name type="scientific">Candidatus Schekmanbacteria bacterium RBG_16_38_11</name>
    <dbReference type="NCBI Taxonomy" id="1817880"/>
    <lineage>
        <taxon>Bacteria</taxon>
        <taxon>Candidatus Schekmaniibacteriota</taxon>
    </lineage>
</organism>
<feature type="binding site" evidence="10">
    <location>
        <position position="245"/>
    </location>
    <ligand>
        <name>Mg(2+)</name>
        <dbReference type="ChEBI" id="CHEBI:18420"/>
    </ligand>
</feature>
<keyword evidence="9 10" id="KW-0342">GTP-binding</keyword>
<feature type="binding site" evidence="10">
    <location>
        <begin position="285"/>
        <end position="288"/>
    </location>
    <ligand>
        <name>GTP</name>
        <dbReference type="ChEBI" id="CHEBI:37565"/>
    </ligand>
</feature>
<dbReference type="Gene3D" id="3.30.1360.120">
    <property type="entry name" value="Probable tRNA modification gtpase trme, domain 1"/>
    <property type="match status" value="1"/>
</dbReference>
<evidence type="ECO:0000256" key="5">
    <source>
        <dbReference type="ARBA" id="ARBA00022741"/>
    </source>
</evidence>
<evidence type="ECO:0000256" key="10">
    <source>
        <dbReference type="HAMAP-Rule" id="MF_00379"/>
    </source>
</evidence>
<dbReference type="InterPro" id="IPR027266">
    <property type="entry name" value="TrmE/GcvT-like"/>
</dbReference>
<evidence type="ECO:0000313" key="13">
    <source>
        <dbReference type="EMBL" id="OGL46377.1"/>
    </source>
</evidence>
<comment type="similarity">
    <text evidence="1 10 11">Belongs to the TRAFAC class TrmE-Era-EngA-EngB-Septin-like GTPase superfamily. TrmE GTPase family.</text>
</comment>
<feature type="binding site" evidence="10">
    <location>
        <position position="241"/>
    </location>
    <ligand>
        <name>K(+)</name>
        <dbReference type="ChEBI" id="CHEBI:29103"/>
    </ligand>
</feature>
<dbReference type="InterPro" id="IPR027417">
    <property type="entry name" value="P-loop_NTPase"/>
</dbReference>
<keyword evidence="2 10" id="KW-0963">Cytoplasm</keyword>
<dbReference type="NCBIfam" id="TIGR00231">
    <property type="entry name" value="small_GTP"/>
    <property type="match status" value="1"/>
</dbReference>
<dbReference type="FunFam" id="3.30.1360.120:FF:000003">
    <property type="entry name" value="tRNA modification GTPase MnmE"/>
    <property type="match status" value="1"/>
</dbReference>
<dbReference type="Gene3D" id="1.20.120.430">
    <property type="entry name" value="tRNA modification GTPase MnmE domain 2"/>
    <property type="match status" value="1"/>
</dbReference>
<feature type="binding site" evidence="10">
    <location>
        <position position="31"/>
    </location>
    <ligand>
        <name>(6S)-5-formyl-5,6,7,8-tetrahydrofolate</name>
        <dbReference type="ChEBI" id="CHEBI:57457"/>
    </ligand>
</feature>
<dbReference type="InterPro" id="IPR031168">
    <property type="entry name" value="G_TrmE"/>
</dbReference>
<dbReference type="SUPFAM" id="SSF52540">
    <property type="entry name" value="P-loop containing nucleoside triphosphate hydrolases"/>
    <property type="match status" value="1"/>
</dbReference>
<keyword evidence="3 10" id="KW-0819">tRNA processing</keyword>
<dbReference type="InterPro" id="IPR004520">
    <property type="entry name" value="GTPase_MnmE"/>
</dbReference>
<evidence type="ECO:0000256" key="6">
    <source>
        <dbReference type="ARBA" id="ARBA00022801"/>
    </source>
</evidence>
<feature type="binding site" evidence="10">
    <location>
        <begin position="260"/>
        <end position="266"/>
    </location>
    <ligand>
        <name>GTP</name>
        <dbReference type="ChEBI" id="CHEBI:37565"/>
    </ligand>
</feature>
<feature type="binding site" evidence="10">
    <location>
        <position position="260"/>
    </location>
    <ligand>
        <name>K(+)</name>
        <dbReference type="ChEBI" id="CHEBI:29103"/>
    </ligand>
</feature>
<dbReference type="FunFam" id="3.40.50.300:FF:001376">
    <property type="entry name" value="tRNA modification GTPase MnmE"/>
    <property type="match status" value="1"/>
</dbReference>
<dbReference type="Proteomes" id="UP000178435">
    <property type="component" value="Unassembled WGS sequence"/>
</dbReference>
<dbReference type="HAMAP" id="MF_00379">
    <property type="entry name" value="GTPase_MnmE"/>
    <property type="match status" value="1"/>
</dbReference>
<feature type="binding site" evidence="10">
    <location>
        <position position="262"/>
    </location>
    <ligand>
        <name>K(+)</name>
        <dbReference type="ChEBI" id="CHEBI:29103"/>
    </ligand>
</feature>
<comment type="subunit">
    <text evidence="10">Homodimer. Heterotetramer of two MnmE and two MnmG subunits.</text>
</comment>
<comment type="caution">
    <text evidence="13">The sequence shown here is derived from an EMBL/GenBank/DDBJ whole genome shotgun (WGS) entry which is preliminary data.</text>
</comment>
<dbReference type="GO" id="GO:0030488">
    <property type="term" value="P:tRNA methylation"/>
    <property type="evidence" value="ECO:0007669"/>
    <property type="project" value="TreeGrafter"/>
</dbReference>
<evidence type="ECO:0000256" key="7">
    <source>
        <dbReference type="ARBA" id="ARBA00022842"/>
    </source>
</evidence>
<feature type="binding site" evidence="10">
    <location>
        <position position="96"/>
    </location>
    <ligand>
        <name>(6S)-5-formyl-5,6,7,8-tetrahydrofolate</name>
        <dbReference type="ChEBI" id="CHEBI:57457"/>
    </ligand>
</feature>
<comment type="function">
    <text evidence="10">Exhibits a very high intrinsic GTPase hydrolysis rate. Involved in the addition of a carboxymethylaminomethyl (cmnm) group at the wobble position (U34) of certain tRNAs, forming tRNA-cmnm(5)s(2)U34.</text>
</comment>
<feature type="binding site" evidence="10">
    <location>
        <position position="266"/>
    </location>
    <ligand>
        <name>Mg(2+)</name>
        <dbReference type="ChEBI" id="CHEBI:18420"/>
    </ligand>
</feature>
<evidence type="ECO:0000313" key="14">
    <source>
        <dbReference type="Proteomes" id="UP000178435"/>
    </source>
</evidence>
<dbReference type="InterPro" id="IPR027368">
    <property type="entry name" value="MnmE_dom2"/>
</dbReference>
<feature type="binding site" evidence="10">
    <location>
        <position position="135"/>
    </location>
    <ligand>
        <name>(6S)-5-formyl-5,6,7,8-tetrahydrofolate</name>
        <dbReference type="ChEBI" id="CHEBI:57457"/>
    </ligand>
</feature>
<keyword evidence="5 10" id="KW-0547">Nucleotide-binding</keyword>
<dbReference type="GO" id="GO:0002098">
    <property type="term" value="P:tRNA wobble uridine modification"/>
    <property type="evidence" value="ECO:0007669"/>
    <property type="project" value="TreeGrafter"/>
</dbReference>
<dbReference type="InterPro" id="IPR005225">
    <property type="entry name" value="Small_GTP-bd"/>
</dbReference>
<dbReference type="SUPFAM" id="SSF116878">
    <property type="entry name" value="TrmE connector domain"/>
    <property type="match status" value="1"/>
</dbReference>
<dbReference type="GO" id="GO:0005829">
    <property type="term" value="C:cytosol"/>
    <property type="evidence" value="ECO:0007669"/>
    <property type="project" value="TreeGrafter"/>
</dbReference>
<dbReference type="Pfam" id="PF10396">
    <property type="entry name" value="TrmE_N"/>
    <property type="match status" value="1"/>
</dbReference>
<feature type="domain" description="TrmE-type G" evidence="12">
    <location>
        <begin position="231"/>
        <end position="390"/>
    </location>
</feature>
<gene>
    <name evidence="10" type="primary">mnmE</name>
    <name evidence="10" type="synonym">trmE</name>
    <name evidence="13" type="ORF">A2149_04145</name>
</gene>
<evidence type="ECO:0000259" key="12">
    <source>
        <dbReference type="PROSITE" id="PS51709"/>
    </source>
</evidence>
<keyword evidence="4 10" id="KW-0479">Metal-binding</keyword>
<comment type="caution">
    <text evidence="10">Lacks conserved residue(s) required for the propagation of feature annotation.</text>
</comment>
<dbReference type="Pfam" id="PF12631">
    <property type="entry name" value="MnmE_helical"/>
    <property type="match status" value="1"/>
</dbReference>
<dbReference type="GO" id="GO:0003924">
    <property type="term" value="F:GTPase activity"/>
    <property type="evidence" value="ECO:0007669"/>
    <property type="project" value="UniProtKB-UniRule"/>
</dbReference>
<dbReference type="Gene3D" id="3.40.50.300">
    <property type="entry name" value="P-loop containing nucleotide triphosphate hydrolases"/>
    <property type="match status" value="1"/>
</dbReference>
<dbReference type="InterPro" id="IPR025867">
    <property type="entry name" value="MnmE_helical"/>
</dbReference>
<name>A0A1F7RZU4_9BACT</name>
<dbReference type="GO" id="GO:0042802">
    <property type="term" value="F:identical protein binding"/>
    <property type="evidence" value="ECO:0007669"/>
    <property type="project" value="UniProtKB-ARBA"/>
</dbReference>
<keyword evidence="7 10" id="KW-0460">Magnesium</keyword>
<evidence type="ECO:0000256" key="3">
    <source>
        <dbReference type="ARBA" id="ARBA00022694"/>
    </source>
</evidence>
<dbReference type="NCBIfam" id="TIGR00450">
    <property type="entry name" value="mnmE_trmE_thdF"/>
    <property type="match status" value="1"/>
</dbReference>
<dbReference type="EC" id="3.6.-.-" evidence="10"/>
<evidence type="ECO:0000256" key="2">
    <source>
        <dbReference type="ARBA" id="ARBA00022490"/>
    </source>
</evidence>
<feature type="binding site" evidence="10">
    <location>
        <position position="265"/>
    </location>
    <ligand>
        <name>K(+)</name>
        <dbReference type="ChEBI" id="CHEBI:29103"/>
    </ligand>
</feature>
<dbReference type="PANTHER" id="PTHR42714">
    <property type="entry name" value="TRNA MODIFICATION GTPASE GTPBP3"/>
    <property type="match status" value="1"/>
</dbReference>